<dbReference type="InterPro" id="IPR015421">
    <property type="entry name" value="PyrdxlP-dep_Trfase_major"/>
</dbReference>
<evidence type="ECO:0000256" key="3">
    <source>
        <dbReference type="RuleBase" id="RU003560"/>
    </source>
</evidence>
<dbReference type="InterPro" id="IPR015422">
    <property type="entry name" value="PyrdxlP-dep_Trfase_small"/>
</dbReference>
<name>A0ABR1G3U8_AURAN</name>
<dbReference type="NCBIfam" id="NF004755">
    <property type="entry name" value="PRK06082.1"/>
    <property type="match status" value="1"/>
</dbReference>
<organism evidence="4 5">
    <name type="scientific">Aureococcus anophagefferens</name>
    <name type="common">Harmful bloom alga</name>
    <dbReference type="NCBI Taxonomy" id="44056"/>
    <lineage>
        <taxon>Eukaryota</taxon>
        <taxon>Sar</taxon>
        <taxon>Stramenopiles</taxon>
        <taxon>Ochrophyta</taxon>
        <taxon>Pelagophyceae</taxon>
        <taxon>Pelagomonadales</taxon>
        <taxon>Pelagomonadaceae</taxon>
        <taxon>Aureococcus</taxon>
    </lineage>
</organism>
<keyword evidence="2 3" id="KW-0663">Pyridoxal phosphate</keyword>
<dbReference type="SUPFAM" id="SSF53383">
    <property type="entry name" value="PLP-dependent transferases"/>
    <property type="match status" value="1"/>
</dbReference>
<evidence type="ECO:0000256" key="1">
    <source>
        <dbReference type="ARBA" id="ARBA00008954"/>
    </source>
</evidence>
<keyword evidence="5" id="KW-1185">Reference proteome</keyword>
<reference evidence="4 5" key="1">
    <citation type="submission" date="2024-03" db="EMBL/GenBank/DDBJ databases">
        <title>Aureococcus anophagefferens CCMP1851 and Kratosvirus quantuckense: Draft genome of a second virus-susceptible host strain in the model system.</title>
        <authorList>
            <person name="Chase E."/>
            <person name="Truchon A.R."/>
            <person name="Schepens W."/>
            <person name="Wilhelm S.W."/>
        </authorList>
    </citation>
    <scope>NUCLEOTIDE SEQUENCE [LARGE SCALE GENOMIC DNA]</scope>
    <source>
        <strain evidence="4 5">CCMP1851</strain>
    </source>
</reference>
<dbReference type="PANTHER" id="PTHR43094:SF1">
    <property type="entry name" value="AMINOTRANSFERASE CLASS-III"/>
    <property type="match status" value="1"/>
</dbReference>
<dbReference type="PANTHER" id="PTHR43094">
    <property type="entry name" value="AMINOTRANSFERASE"/>
    <property type="match status" value="1"/>
</dbReference>
<dbReference type="EMBL" id="JBBJCI010000124">
    <property type="protein sequence ID" value="KAK7247876.1"/>
    <property type="molecule type" value="Genomic_DNA"/>
</dbReference>
<protein>
    <submittedName>
        <fullName evidence="4">Ethanolamine-phosphate phospho-lyase</fullName>
    </submittedName>
</protein>
<dbReference type="Proteomes" id="UP001363151">
    <property type="component" value="Unassembled WGS sequence"/>
</dbReference>
<dbReference type="Pfam" id="PF00202">
    <property type="entry name" value="Aminotran_3"/>
    <property type="match status" value="1"/>
</dbReference>
<accession>A0ABR1G3U8</accession>
<dbReference type="InterPro" id="IPR015424">
    <property type="entry name" value="PyrdxlP-dep_Trfase"/>
</dbReference>
<dbReference type="Gene3D" id="3.40.640.10">
    <property type="entry name" value="Type I PLP-dependent aspartate aminotransferase-like (Major domain)"/>
    <property type="match status" value="1"/>
</dbReference>
<dbReference type="PIRSF" id="PIRSF000521">
    <property type="entry name" value="Transaminase_4ab_Lys_Orn"/>
    <property type="match status" value="1"/>
</dbReference>
<sequence length="480" mass="51850">MAAILAFSRRAARAVRPTRALSAVPSVDENVDHLKSEGDINLSDRRAQFTAAHIGDETARLLEEDATYFLHQTLSTPCLNALKGAAGIHVEDLEGRKYMDFHGNSVHQVGFGNHKVTQAIKDQLDDLPFCTRRYTNKTAVKLAKTLTEKAPDPLSRVLFAPGGTSAIGMALKLARYATGRHKTLSMWDSFHGASLDCISVGGEQVFRGNVGPLMPGAQHVPPPDDYRCEESGFPDAMASAKYIDYILEKEGDIACVVAEPVRWTPYVPPPGYWRAVRASCDKHGALLIFDEIPNSLGRTGTFFTFEKFGVVPDMVVVGKGLGGGVMPIAALIAAEKLNESCRRVALGHYTHEKSPVACAAAQATIDFIDDEDLMANAEALGAYSLERMRALMGKHELIGDVRGIGLLLGIELVTDRATKGRAFDAAESVMYAALERGLSFKLTMGNIITLCPPLTATRADMDAAFAILDECIGLAAEERA</sequence>
<evidence type="ECO:0000256" key="2">
    <source>
        <dbReference type="ARBA" id="ARBA00022898"/>
    </source>
</evidence>
<comment type="similarity">
    <text evidence="1 3">Belongs to the class-III pyridoxal-phosphate-dependent aminotransferase family.</text>
</comment>
<evidence type="ECO:0000313" key="5">
    <source>
        <dbReference type="Proteomes" id="UP001363151"/>
    </source>
</evidence>
<gene>
    <name evidence="4" type="ORF">SO694_00084011</name>
</gene>
<evidence type="ECO:0000313" key="4">
    <source>
        <dbReference type="EMBL" id="KAK7247876.1"/>
    </source>
</evidence>
<dbReference type="Gene3D" id="3.90.1150.10">
    <property type="entry name" value="Aspartate Aminotransferase, domain 1"/>
    <property type="match status" value="1"/>
</dbReference>
<comment type="caution">
    <text evidence="4">The sequence shown here is derived from an EMBL/GenBank/DDBJ whole genome shotgun (WGS) entry which is preliminary data.</text>
</comment>
<dbReference type="CDD" id="cd00610">
    <property type="entry name" value="OAT_like"/>
    <property type="match status" value="1"/>
</dbReference>
<proteinExistence type="inferred from homology"/>
<dbReference type="InterPro" id="IPR005814">
    <property type="entry name" value="Aminotrans_3"/>
</dbReference>